<evidence type="ECO:0000256" key="1">
    <source>
        <dbReference type="ARBA" id="ARBA00023125"/>
    </source>
</evidence>
<evidence type="ECO:0000256" key="3">
    <source>
        <dbReference type="ARBA" id="ARBA00023242"/>
    </source>
</evidence>
<sequence length="648" mass="73502">MEHAHEDLPKICEDVLLLPPLNPQNALAGNIGYRPSLDESVEHPSQPPSHASFEELRRNTAFKQTEIEWYLPTEPREPYEDINCRSSVPLGGSFGFWPTLSHAELSDGTGSEQLPYISSSCESLQPGPLSVTSNSRKRHKRKNRRLSTTAVQTLVSWFEQHQAYPYPTQKEKNQLRHQTGLEVSQISNWFTNARRRKMIAGEPTPEANHTDNTLLSPLQRWQNSPPESEPAAASDILKALEDIPYTSDASISYPAPPEALSSNSSSASFVVGVPSISSYEHSHSSGSDISFSRSNQISQRPPTPLLTTRSRRRRRKPPPPNEALSKRKSKARRPFQCTFCSDTFNTKYDWQRHEKALHLPVDRWICAPQGGLAEVNGTNVCVFCQAPDADSTHLETHDYLACRERSAEQRTFARKDHLRQHLRLMHNVDYHLTMDQWRDSLTRLNSRCGFCNAKFHTWQERVDHVADHFKKGADMIQWKGCWGFDPGIMKLVENAMPAYLVGHERLTMDPWKTTDALATGGDEVLPAIMDVPNALNRYVNLRRDLIAYIREQTAAGNHPTDEMVQDKARQIAYGNNDPFDQTYADNPKWIATLRQEAELMSVPEPNCLFPFCETWSQNFATTGDLLHMPLAESDLLWDNLLAEDTLPA</sequence>
<dbReference type="Gene3D" id="1.10.10.60">
    <property type="entry name" value="Homeodomain-like"/>
    <property type="match status" value="1"/>
</dbReference>
<feature type="compositionally biased region" description="Basic residues" evidence="6">
    <location>
        <begin position="135"/>
        <end position="145"/>
    </location>
</feature>
<feature type="DNA-binding region" description="Homeobox" evidence="5">
    <location>
        <begin position="139"/>
        <end position="201"/>
    </location>
</feature>
<dbReference type="AlphaFoldDB" id="A0A8H6A7T7"/>
<dbReference type="SMART" id="SM00389">
    <property type="entry name" value="HOX"/>
    <property type="match status" value="1"/>
</dbReference>
<reference evidence="9 10" key="1">
    <citation type="submission" date="2019-04" db="EMBL/GenBank/DDBJ databases">
        <title>Aspergillus burnettii sp. nov., novel species from soil in southeast Queensland.</title>
        <authorList>
            <person name="Gilchrist C.L.M."/>
            <person name="Pitt J.I."/>
            <person name="Lange L."/>
            <person name="Lacey H.J."/>
            <person name="Vuong D."/>
            <person name="Midgley D.J."/>
            <person name="Greenfield P."/>
            <person name="Bradbury M."/>
            <person name="Lacey E."/>
            <person name="Busk P.K."/>
            <person name="Pilgaard B."/>
            <person name="Chooi Y.H."/>
            <person name="Piggott A.M."/>
        </authorList>
    </citation>
    <scope>NUCLEOTIDE SEQUENCE [LARGE SCALE GENOMIC DNA]</scope>
    <source>
        <strain evidence="9 10">FRR 5400</strain>
    </source>
</reference>
<keyword evidence="4" id="KW-0863">Zinc-finger</keyword>
<keyword evidence="3 5" id="KW-0539">Nucleus</keyword>
<dbReference type="InterPro" id="IPR009057">
    <property type="entry name" value="Homeodomain-like_sf"/>
</dbReference>
<protein>
    <recommendedName>
        <fullName evidence="11">Homeobox protein meis</fullName>
    </recommendedName>
</protein>
<name>A0A8H6A7T7_PETAA</name>
<dbReference type="InterPro" id="IPR050224">
    <property type="entry name" value="TALE_homeobox"/>
</dbReference>
<dbReference type="PROSITE" id="PS50157">
    <property type="entry name" value="ZINC_FINGER_C2H2_2"/>
    <property type="match status" value="1"/>
</dbReference>
<dbReference type="EMBL" id="SPNV01000100">
    <property type="protein sequence ID" value="KAF5861425.1"/>
    <property type="molecule type" value="Genomic_DNA"/>
</dbReference>
<comment type="caution">
    <text evidence="9">The sequence shown here is derived from an EMBL/GenBank/DDBJ whole genome shotgun (WGS) entry which is preliminary data.</text>
</comment>
<dbReference type="InterPro" id="IPR013087">
    <property type="entry name" value="Znf_C2H2_type"/>
</dbReference>
<feature type="region of interest" description="Disordered" evidence="6">
    <location>
        <begin position="125"/>
        <end position="145"/>
    </location>
</feature>
<keyword evidence="10" id="KW-1185">Reference proteome</keyword>
<feature type="region of interest" description="Disordered" evidence="6">
    <location>
        <begin position="282"/>
        <end position="330"/>
    </location>
</feature>
<dbReference type="CDD" id="cd00086">
    <property type="entry name" value="homeodomain"/>
    <property type="match status" value="1"/>
</dbReference>
<feature type="domain" description="Homeobox" evidence="7">
    <location>
        <begin position="137"/>
        <end position="200"/>
    </location>
</feature>
<gene>
    <name evidence="9" type="ORF">ETB97_000304</name>
</gene>
<dbReference type="Proteomes" id="UP000541154">
    <property type="component" value="Unassembled WGS sequence"/>
</dbReference>
<dbReference type="InterPro" id="IPR006600">
    <property type="entry name" value="HTH_CenpB_DNA-bd_dom"/>
</dbReference>
<dbReference type="PROSITE" id="PS00028">
    <property type="entry name" value="ZINC_FINGER_C2H2_1"/>
    <property type="match status" value="1"/>
</dbReference>
<organism evidence="9 10">
    <name type="scientific">Petromyces alliaceus</name>
    <name type="common">Aspergillus alliaceus</name>
    <dbReference type="NCBI Taxonomy" id="209559"/>
    <lineage>
        <taxon>Eukaryota</taxon>
        <taxon>Fungi</taxon>
        <taxon>Dikarya</taxon>
        <taxon>Ascomycota</taxon>
        <taxon>Pezizomycotina</taxon>
        <taxon>Eurotiomycetes</taxon>
        <taxon>Eurotiomycetidae</taxon>
        <taxon>Eurotiales</taxon>
        <taxon>Aspergillaceae</taxon>
        <taxon>Aspergillus</taxon>
        <taxon>Aspergillus subgen. Circumdati</taxon>
    </lineage>
</organism>
<evidence type="ECO:0000313" key="10">
    <source>
        <dbReference type="Proteomes" id="UP000541154"/>
    </source>
</evidence>
<keyword evidence="4" id="KW-0862">Zinc</keyword>
<comment type="subcellular location">
    <subcellularLocation>
        <location evidence="5">Nucleus</location>
    </subcellularLocation>
</comment>
<dbReference type="PANTHER" id="PTHR11850">
    <property type="entry name" value="HOMEOBOX PROTEIN TRANSCRIPTION FACTORS"/>
    <property type="match status" value="1"/>
</dbReference>
<dbReference type="Pfam" id="PF03221">
    <property type="entry name" value="HTH_Tnp_Tc5"/>
    <property type="match status" value="1"/>
</dbReference>
<evidence type="ECO:0000256" key="2">
    <source>
        <dbReference type="ARBA" id="ARBA00023155"/>
    </source>
</evidence>
<keyword evidence="1 5" id="KW-0238">DNA-binding</keyword>
<dbReference type="GO" id="GO:0006355">
    <property type="term" value="P:regulation of DNA-templated transcription"/>
    <property type="evidence" value="ECO:0007669"/>
    <property type="project" value="InterPro"/>
</dbReference>
<dbReference type="GO" id="GO:0008270">
    <property type="term" value="F:zinc ion binding"/>
    <property type="evidence" value="ECO:0007669"/>
    <property type="project" value="UniProtKB-KW"/>
</dbReference>
<proteinExistence type="predicted"/>
<evidence type="ECO:0000256" key="5">
    <source>
        <dbReference type="PROSITE-ProRule" id="PRU00108"/>
    </source>
</evidence>
<dbReference type="SMART" id="SM00355">
    <property type="entry name" value="ZnF_C2H2"/>
    <property type="match status" value="3"/>
</dbReference>
<dbReference type="GO" id="GO:0005634">
    <property type="term" value="C:nucleus"/>
    <property type="evidence" value="ECO:0007669"/>
    <property type="project" value="UniProtKB-SubCell"/>
</dbReference>
<keyword evidence="4" id="KW-0479">Metal-binding</keyword>
<evidence type="ECO:0008006" key="11">
    <source>
        <dbReference type="Google" id="ProtNLM"/>
    </source>
</evidence>
<dbReference type="Pfam" id="PF05920">
    <property type="entry name" value="Homeobox_KN"/>
    <property type="match status" value="1"/>
</dbReference>
<keyword evidence="2 5" id="KW-0371">Homeobox</keyword>
<evidence type="ECO:0000313" key="9">
    <source>
        <dbReference type="EMBL" id="KAF5861425.1"/>
    </source>
</evidence>
<dbReference type="PROSITE" id="PS50071">
    <property type="entry name" value="HOMEOBOX_2"/>
    <property type="match status" value="1"/>
</dbReference>
<evidence type="ECO:0000256" key="4">
    <source>
        <dbReference type="PROSITE-ProRule" id="PRU00042"/>
    </source>
</evidence>
<dbReference type="Gene3D" id="3.30.160.60">
    <property type="entry name" value="Classic Zinc Finger"/>
    <property type="match status" value="1"/>
</dbReference>
<accession>A0A8H6A7T7</accession>
<dbReference type="InterPro" id="IPR008422">
    <property type="entry name" value="KN_HD"/>
</dbReference>
<dbReference type="InterPro" id="IPR001356">
    <property type="entry name" value="HD"/>
</dbReference>
<feature type="compositionally biased region" description="Low complexity" evidence="6">
    <location>
        <begin position="282"/>
        <end position="294"/>
    </location>
</feature>
<evidence type="ECO:0000259" key="8">
    <source>
        <dbReference type="PROSITE" id="PS50157"/>
    </source>
</evidence>
<evidence type="ECO:0000256" key="6">
    <source>
        <dbReference type="SAM" id="MobiDB-lite"/>
    </source>
</evidence>
<dbReference type="GO" id="GO:0003677">
    <property type="term" value="F:DNA binding"/>
    <property type="evidence" value="ECO:0007669"/>
    <property type="project" value="UniProtKB-UniRule"/>
</dbReference>
<dbReference type="SUPFAM" id="SSF46689">
    <property type="entry name" value="Homeodomain-like"/>
    <property type="match status" value="1"/>
</dbReference>
<evidence type="ECO:0000259" key="7">
    <source>
        <dbReference type="PROSITE" id="PS50071"/>
    </source>
</evidence>
<feature type="domain" description="C2H2-type" evidence="8">
    <location>
        <begin position="335"/>
        <end position="358"/>
    </location>
</feature>